<dbReference type="Proteomes" id="UP001566476">
    <property type="component" value="Unassembled WGS sequence"/>
</dbReference>
<evidence type="ECO:0000313" key="2">
    <source>
        <dbReference type="EMBL" id="MEZ0493399.1"/>
    </source>
</evidence>
<reference evidence="2 3" key="1">
    <citation type="submission" date="2024-07" db="EMBL/GenBank/DDBJ databases">
        <authorList>
            <person name="Thanompreechachai J."/>
            <person name="Duangmal K."/>
        </authorList>
    </citation>
    <scope>NUCLEOTIDE SEQUENCE [LARGE SCALE GENOMIC DNA]</scope>
    <source>
        <strain evidence="2 3">TBRC 1896</strain>
    </source>
</reference>
<proteinExistence type="predicted"/>
<comment type="caution">
    <text evidence="2">The sequence shown here is derived from an EMBL/GenBank/DDBJ whole genome shotgun (WGS) entry which is preliminary data.</text>
</comment>
<organism evidence="2 3">
    <name type="scientific">Kineococcus mangrovi</name>
    <dbReference type="NCBI Taxonomy" id="1660183"/>
    <lineage>
        <taxon>Bacteria</taxon>
        <taxon>Bacillati</taxon>
        <taxon>Actinomycetota</taxon>
        <taxon>Actinomycetes</taxon>
        <taxon>Kineosporiales</taxon>
        <taxon>Kineosporiaceae</taxon>
        <taxon>Kineococcus</taxon>
    </lineage>
</organism>
<gene>
    <name evidence="2" type="ORF">AB2L28_14260</name>
</gene>
<keyword evidence="3" id="KW-1185">Reference proteome</keyword>
<protein>
    <submittedName>
        <fullName evidence="2">Uncharacterized protein</fullName>
    </submittedName>
</protein>
<sequence>MLALDREGFIEFRPPHPDDPESRPRATVAWADALAASGHGGPLAARSLDVELDDDPFGVGVLDPDQPRHDLPVLRIAAGLAAGIPLDLRAELVDLDRPTTASVLAAVSACTQAHVRHHRGRLPDGRLSRRGAMTWVGPLYDWTDADRELPPSPSRDGWRQTELGLHPAAEEEADTARAAHANPYPVAELPLDDHLVRVLGALRPGVTHGRRAWRPRPPADEVERRRDALTRTMLRHNREEVESWLGNRLPVLPTEGRDVELVCLRDRFDWDVPDAPLPERGSTLPNGEPWQLSLTLAWLPVGLDLARTTRDELWLMDELVSGSVTWSPWTRPDEDPRGRSTSLLEPAGGYTGVTIGGTRFGVQHSRAGWTRFGWGARGSGVEHDVALHVPRAPREALEFLLRCRDVP</sequence>
<dbReference type="EMBL" id="JBGGTQ010000006">
    <property type="protein sequence ID" value="MEZ0493399.1"/>
    <property type="molecule type" value="Genomic_DNA"/>
</dbReference>
<feature type="region of interest" description="Disordered" evidence="1">
    <location>
        <begin position="1"/>
        <end position="24"/>
    </location>
</feature>
<evidence type="ECO:0000256" key="1">
    <source>
        <dbReference type="SAM" id="MobiDB-lite"/>
    </source>
</evidence>
<accession>A0ABV4I3X7</accession>
<dbReference type="RefSeq" id="WP_370719643.1">
    <property type="nucleotide sequence ID" value="NZ_JBGGTQ010000006.1"/>
</dbReference>
<name>A0ABV4I3X7_9ACTN</name>
<evidence type="ECO:0000313" key="3">
    <source>
        <dbReference type="Proteomes" id="UP001566476"/>
    </source>
</evidence>